<dbReference type="Gene3D" id="3.30.160.60">
    <property type="entry name" value="Classic Zinc Finger"/>
    <property type="match status" value="3"/>
</dbReference>
<keyword evidence="5" id="KW-0862">Zinc</keyword>
<protein>
    <recommendedName>
        <fullName evidence="9">C2H2-type domain-containing protein</fullName>
    </recommendedName>
</protein>
<evidence type="ECO:0000313" key="11">
    <source>
        <dbReference type="WBParaSite" id="TREG1_122550.1"/>
    </source>
</evidence>
<feature type="compositionally biased region" description="Low complexity" evidence="8">
    <location>
        <begin position="269"/>
        <end position="288"/>
    </location>
</feature>
<dbReference type="Proteomes" id="UP000050795">
    <property type="component" value="Unassembled WGS sequence"/>
</dbReference>
<dbReference type="GO" id="GO:0008270">
    <property type="term" value="F:zinc ion binding"/>
    <property type="evidence" value="ECO:0007669"/>
    <property type="project" value="UniProtKB-KW"/>
</dbReference>
<evidence type="ECO:0000256" key="5">
    <source>
        <dbReference type="ARBA" id="ARBA00022833"/>
    </source>
</evidence>
<dbReference type="PANTHER" id="PTHR23235">
    <property type="entry name" value="KRUEPPEL-LIKE TRANSCRIPTION FACTOR"/>
    <property type="match status" value="1"/>
</dbReference>
<feature type="domain" description="C2H2-type" evidence="9">
    <location>
        <begin position="442"/>
        <end position="471"/>
    </location>
</feature>
<keyword evidence="4 7" id="KW-0863">Zinc-finger</keyword>
<dbReference type="GO" id="GO:0000981">
    <property type="term" value="F:DNA-binding transcription factor activity, RNA polymerase II-specific"/>
    <property type="evidence" value="ECO:0007669"/>
    <property type="project" value="TreeGrafter"/>
</dbReference>
<dbReference type="InterPro" id="IPR036236">
    <property type="entry name" value="Znf_C2H2_sf"/>
</dbReference>
<dbReference type="FunFam" id="3.30.160.60:FF:000018">
    <property type="entry name" value="Krueppel-like factor 15"/>
    <property type="match status" value="1"/>
</dbReference>
<feature type="domain" description="C2H2-type" evidence="9">
    <location>
        <begin position="502"/>
        <end position="529"/>
    </location>
</feature>
<accession>A0AA85J0T5</accession>
<dbReference type="GO" id="GO:0000978">
    <property type="term" value="F:RNA polymerase II cis-regulatory region sequence-specific DNA binding"/>
    <property type="evidence" value="ECO:0007669"/>
    <property type="project" value="TreeGrafter"/>
</dbReference>
<keyword evidence="3" id="KW-0677">Repeat</keyword>
<reference evidence="10" key="1">
    <citation type="submission" date="2022-06" db="EMBL/GenBank/DDBJ databases">
        <authorList>
            <person name="Berger JAMES D."/>
            <person name="Berger JAMES D."/>
        </authorList>
    </citation>
    <scope>NUCLEOTIDE SEQUENCE [LARGE SCALE GENOMIC DNA]</scope>
</reference>
<keyword evidence="10" id="KW-1185">Reference proteome</keyword>
<dbReference type="PROSITE" id="PS00028">
    <property type="entry name" value="ZINC_FINGER_C2H2_1"/>
    <property type="match status" value="3"/>
</dbReference>
<dbReference type="SUPFAM" id="SSF57667">
    <property type="entry name" value="beta-beta-alpha zinc fingers"/>
    <property type="match status" value="2"/>
</dbReference>
<keyword evidence="6" id="KW-0539">Nucleus</keyword>
<dbReference type="PROSITE" id="PS50157">
    <property type="entry name" value="ZINC_FINGER_C2H2_2"/>
    <property type="match status" value="3"/>
</dbReference>
<evidence type="ECO:0000256" key="1">
    <source>
        <dbReference type="ARBA" id="ARBA00004123"/>
    </source>
</evidence>
<evidence type="ECO:0000256" key="2">
    <source>
        <dbReference type="ARBA" id="ARBA00022723"/>
    </source>
</evidence>
<evidence type="ECO:0000256" key="4">
    <source>
        <dbReference type="ARBA" id="ARBA00022771"/>
    </source>
</evidence>
<dbReference type="Pfam" id="PF00096">
    <property type="entry name" value="zf-C2H2"/>
    <property type="match status" value="3"/>
</dbReference>
<proteinExistence type="predicted"/>
<dbReference type="FunFam" id="3.30.160.60:FF:000446">
    <property type="entry name" value="Zinc finger protein"/>
    <property type="match status" value="1"/>
</dbReference>
<dbReference type="FunFam" id="3.30.160.60:FF:000125">
    <property type="entry name" value="Putative zinc finger protein 143"/>
    <property type="match status" value="1"/>
</dbReference>
<feature type="region of interest" description="Disordered" evidence="8">
    <location>
        <begin position="268"/>
        <end position="288"/>
    </location>
</feature>
<organism evidence="10 11">
    <name type="scientific">Trichobilharzia regenti</name>
    <name type="common">Nasal bird schistosome</name>
    <dbReference type="NCBI Taxonomy" id="157069"/>
    <lineage>
        <taxon>Eukaryota</taxon>
        <taxon>Metazoa</taxon>
        <taxon>Spiralia</taxon>
        <taxon>Lophotrochozoa</taxon>
        <taxon>Platyhelminthes</taxon>
        <taxon>Trematoda</taxon>
        <taxon>Digenea</taxon>
        <taxon>Strigeidida</taxon>
        <taxon>Schistosomatoidea</taxon>
        <taxon>Schistosomatidae</taxon>
        <taxon>Trichobilharzia</taxon>
    </lineage>
</organism>
<dbReference type="WBParaSite" id="TREG1_122550.1">
    <property type="protein sequence ID" value="TREG1_122550.1"/>
    <property type="gene ID" value="TREG1_122550"/>
</dbReference>
<keyword evidence="2" id="KW-0479">Metal-binding</keyword>
<evidence type="ECO:0000256" key="8">
    <source>
        <dbReference type="SAM" id="MobiDB-lite"/>
    </source>
</evidence>
<feature type="domain" description="C2H2-type" evidence="9">
    <location>
        <begin position="472"/>
        <end position="501"/>
    </location>
</feature>
<dbReference type="InterPro" id="IPR013087">
    <property type="entry name" value="Znf_C2H2_type"/>
</dbReference>
<dbReference type="AlphaFoldDB" id="A0AA85J0T5"/>
<evidence type="ECO:0000256" key="3">
    <source>
        <dbReference type="ARBA" id="ARBA00022737"/>
    </source>
</evidence>
<evidence type="ECO:0000256" key="6">
    <source>
        <dbReference type="ARBA" id="ARBA00023242"/>
    </source>
</evidence>
<sequence>MGIAYESLYVPVATVESEFDKINEMQAAEVLLSLAKGTCNNWSIFAQNVSSINQNSYFSTNHKNILKETSVVDGEMKVKADENNDDCKSSYINTLDRNLHRNLKFKLHRIKSSRSSPNIKRLYQVPDDMTTPHNLESVSFEMDNSNNISSKTSQIPMQTLRRSQESVYSQPPSMSDLNSHWLNNIPCYTSNPHGSKSFPTIQTNGLDEYSSNATSSPLMDQCDRLTTHHENQSTMTIKVTTAPAVSDQLNTRVNFTLDDDCDFTSNAPSYYEDNNDNNNNSTNNYDSSDLFKLNEQNVLPVRPTNSDLTNFIHETNTIRSCYSDSQLLRQRLVDFSQGTLSSQQILERRITETMISHNLNSYLSTISEPSSNSRCVNDDSNFQSYSSTDNTLHDVMMDSNLQTVNSITAPQTNTNTTSTFVSNNNNNNSNSNNNGLERVKSHRCNFDGCTKAYFKSSHLKAHIRVHTGEKPYICEWSHCNRKFARSDELSRHRRAHTGERNFICQRCPRRFSRSDHLTKHLKRHMSPLK</sequence>
<evidence type="ECO:0000256" key="7">
    <source>
        <dbReference type="PROSITE-ProRule" id="PRU00042"/>
    </source>
</evidence>
<evidence type="ECO:0000313" key="10">
    <source>
        <dbReference type="Proteomes" id="UP000050795"/>
    </source>
</evidence>
<comment type="subcellular location">
    <subcellularLocation>
        <location evidence="1">Nucleus</location>
    </subcellularLocation>
</comment>
<dbReference type="GO" id="GO:0005634">
    <property type="term" value="C:nucleus"/>
    <property type="evidence" value="ECO:0007669"/>
    <property type="project" value="UniProtKB-SubCell"/>
</dbReference>
<name>A0AA85J0T5_TRIRE</name>
<evidence type="ECO:0000259" key="9">
    <source>
        <dbReference type="PROSITE" id="PS50157"/>
    </source>
</evidence>
<reference evidence="11" key="2">
    <citation type="submission" date="2023-11" db="UniProtKB">
        <authorList>
            <consortium name="WormBaseParasite"/>
        </authorList>
    </citation>
    <scope>IDENTIFICATION</scope>
</reference>
<dbReference type="PANTHER" id="PTHR23235:SF164">
    <property type="entry name" value="C2H2-TYPE DOMAIN-CONTAINING PROTEIN"/>
    <property type="match status" value="1"/>
</dbReference>
<dbReference type="SMART" id="SM00355">
    <property type="entry name" value="ZnF_C2H2"/>
    <property type="match status" value="3"/>
</dbReference>